<name>A0A3N6PGN2_NATCH</name>
<dbReference type="InterPro" id="IPR011047">
    <property type="entry name" value="Quinoprotein_ADH-like_sf"/>
</dbReference>
<feature type="compositionally biased region" description="Basic and acidic residues" evidence="1">
    <location>
        <begin position="409"/>
        <end position="439"/>
    </location>
</feature>
<keyword evidence="4" id="KW-1185">Reference proteome</keyword>
<dbReference type="Proteomes" id="UP000281431">
    <property type="component" value="Unassembled WGS sequence"/>
</dbReference>
<organism evidence="3 4">
    <name type="scientific">Natrarchaeobius chitinivorans</name>
    <dbReference type="NCBI Taxonomy" id="1679083"/>
    <lineage>
        <taxon>Archaea</taxon>
        <taxon>Methanobacteriati</taxon>
        <taxon>Methanobacteriota</taxon>
        <taxon>Stenosarchaea group</taxon>
        <taxon>Halobacteria</taxon>
        <taxon>Halobacteriales</taxon>
        <taxon>Natrialbaceae</taxon>
        <taxon>Natrarchaeobius</taxon>
    </lineage>
</organism>
<dbReference type="PANTHER" id="PTHR34512:SF30">
    <property type="entry name" value="OUTER MEMBRANE PROTEIN ASSEMBLY FACTOR BAMB"/>
    <property type="match status" value="1"/>
</dbReference>
<protein>
    <recommendedName>
        <fullName evidence="2">Pyrrolo-quinoline quinone repeat domain-containing protein</fullName>
    </recommendedName>
</protein>
<dbReference type="SMART" id="SM00564">
    <property type="entry name" value="PQQ"/>
    <property type="match status" value="6"/>
</dbReference>
<accession>A0A3N6PGN2</accession>
<dbReference type="PANTHER" id="PTHR34512">
    <property type="entry name" value="CELL SURFACE PROTEIN"/>
    <property type="match status" value="1"/>
</dbReference>
<proteinExistence type="predicted"/>
<evidence type="ECO:0000313" key="4">
    <source>
        <dbReference type="Proteomes" id="UP000281431"/>
    </source>
</evidence>
<comment type="caution">
    <text evidence="3">The sequence shown here is derived from an EMBL/GenBank/DDBJ whole genome shotgun (WGS) entry which is preliminary data.</text>
</comment>
<feature type="domain" description="Pyrrolo-quinoline quinone repeat" evidence="2">
    <location>
        <begin position="147"/>
        <end position="297"/>
    </location>
</feature>
<sequence>MDTSVFGVDLSRRRVLESSVAVVGYDAIPISDPAIVDNSEQDWPTSLRDTRNSGFTDVSVDIQESTIGKRDVATFDAEVVTGPVLVDDTYYVCAYDTERYSIYEIDTEKSLVATSEYENDNRHPSYGNATTPTVASGVVYVTTAYGISAFDIGTGERIWFTPIAEIHSPPTVLDGRVYLAIPTHSFGGGFVSLDAENGDIEWESDTGAPSQINNDFPVAVTENTAILSDNDGNITSVTASTGEEGWNFTYEVDSDGSASPGIPTVRDDIAYCNIAGRMVALDLHSGDRRWELSYDARHSMGAPIVVDDVVLGFDEVGKVYAVSRSDGSLVWSTGALGGGPKRLLATPKTSFLHRHESITAIDIESGSELYSIESTDEYIIQSTGPITSDGITAITIQPDALALSIFGRRPAEDNSERSERESESSERGGTETESTDRTDTLRLLIALAGGVGLGALYGGYKKFGPSDDDETT</sequence>
<dbReference type="InterPro" id="IPR002372">
    <property type="entry name" value="PQQ_rpt_dom"/>
</dbReference>
<dbReference type="AlphaFoldDB" id="A0A3N6PGN2"/>
<reference evidence="3 4" key="1">
    <citation type="submission" date="2018-10" db="EMBL/GenBank/DDBJ databases">
        <title>Natrarchaeobius chitinivorans gen. nov., sp. nov., and Natrarchaeobius haloalkaliphilus sp. nov., alkaliphilic, chitin-utilizing haloarchaea from hypersaline alkaline lakes.</title>
        <authorList>
            <person name="Sorokin D.Y."/>
            <person name="Elcheninov A.G."/>
            <person name="Kostrikina N.A."/>
            <person name="Bale N.J."/>
            <person name="Sinninghe Damste J.S."/>
            <person name="Khijniak T.V."/>
            <person name="Kublanov I.V."/>
            <person name="Toshchakov S.V."/>
        </authorList>
    </citation>
    <scope>NUCLEOTIDE SEQUENCE [LARGE SCALE GENOMIC DNA]</scope>
    <source>
        <strain evidence="3 4">AArcht7</strain>
    </source>
</reference>
<dbReference type="EMBL" id="REFZ01000009">
    <property type="protein sequence ID" value="RQG99479.1"/>
    <property type="molecule type" value="Genomic_DNA"/>
</dbReference>
<dbReference type="OrthoDB" id="204142at2157"/>
<dbReference type="InterPro" id="IPR015943">
    <property type="entry name" value="WD40/YVTN_repeat-like_dom_sf"/>
</dbReference>
<evidence type="ECO:0000256" key="1">
    <source>
        <dbReference type="SAM" id="MobiDB-lite"/>
    </source>
</evidence>
<evidence type="ECO:0000313" key="3">
    <source>
        <dbReference type="EMBL" id="RQG99479.1"/>
    </source>
</evidence>
<evidence type="ECO:0000259" key="2">
    <source>
        <dbReference type="Pfam" id="PF13360"/>
    </source>
</evidence>
<feature type="region of interest" description="Disordered" evidence="1">
    <location>
        <begin position="407"/>
        <end position="439"/>
    </location>
</feature>
<dbReference type="Gene3D" id="2.130.10.10">
    <property type="entry name" value="YVTN repeat-like/Quinoprotein amine dehydrogenase"/>
    <property type="match status" value="1"/>
</dbReference>
<feature type="domain" description="Pyrrolo-quinoline quinone repeat" evidence="2">
    <location>
        <begin position="301"/>
        <end position="431"/>
    </location>
</feature>
<dbReference type="SUPFAM" id="SSF50998">
    <property type="entry name" value="Quinoprotein alcohol dehydrogenase-like"/>
    <property type="match status" value="1"/>
</dbReference>
<dbReference type="Pfam" id="PF13360">
    <property type="entry name" value="PQQ_2"/>
    <property type="match status" value="2"/>
</dbReference>
<gene>
    <name evidence="3" type="ORF">EA472_14765</name>
</gene>
<dbReference type="InterPro" id="IPR018391">
    <property type="entry name" value="PQQ_b-propeller_rpt"/>
</dbReference>